<dbReference type="InterPro" id="IPR000182">
    <property type="entry name" value="GNAT_dom"/>
</dbReference>
<evidence type="ECO:0000256" key="1">
    <source>
        <dbReference type="ARBA" id="ARBA00008694"/>
    </source>
</evidence>
<keyword evidence="2" id="KW-0808">Transferase</keyword>
<dbReference type="Proteomes" id="UP000762676">
    <property type="component" value="Unassembled WGS sequence"/>
</dbReference>
<dbReference type="SUPFAM" id="SSF55729">
    <property type="entry name" value="Acyl-CoA N-acyltransferases (Nat)"/>
    <property type="match status" value="1"/>
</dbReference>
<dbReference type="Gene3D" id="3.40.630.30">
    <property type="match status" value="1"/>
</dbReference>
<name>A0AAV4GA73_9GAST</name>
<reference evidence="5 6" key="1">
    <citation type="journal article" date="2021" name="Elife">
        <title>Chloroplast acquisition without the gene transfer in kleptoplastic sea slugs, Plakobranchus ocellatus.</title>
        <authorList>
            <person name="Maeda T."/>
            <person name="Takahashi S."/>
            <person name="Yoshida T."/>
            <person name="Shimamura S."/>
            <person name="Takaki Y."/>
            <person name="Nagai Y."/>
            <person name="Toyoda A."/>
            <person name="Suzuki Y."/>
            <person name="Arimoto A."/>
            <person name="Ishii H."/>
            <person name="Satoh N."/>
            <person name="Nishiyama T."/>
            <person name="Hasebe M."/>
            <person name="Maruyama T."/>
            <person name="Minagawa J."/>
            <person name="Obokata J."/>
            <person name="Shigenobu S."/>
        </authorList>
    </citation>
    <scope>NUCLEOTIDE SEQUENCE [LARGE SCALE GENOMIC DNA]</scope>
</reference>
<comment type="caution">
    <text evidence="5">The sequence shown here is derived from an EMBL/GenBank/DDBJ whole genome shotgun (WGS) entry which is preliminary data.</text>
</comment>
<organism evidence="5 6">
    <name type="scientific">Elysia marginata</name>
    <dbReference type="NCBI Taxonomy" id="1093978"/>
    <lineage>
        <taxon>Eukaryota</taxon>
        <taxon>Metazoa</taxon>
        <taxon>Spiralia</taxon>
        <taxon>Lophotrochozoa</taxon>
        <taxon>Mollusca</taxon>
        <taxon>Gastropoda</taxon>
        <taxon>Heterobranchia</taxon>
        <taxon>Euthyneura</taxon>
        <taxon>Panpulmonata</taxon>
        <taxon>Sacoglossa</taxon>
        <taxon>Placobranchoidea</taxon>
        <taxon>Plakobranchidae</taxon>
        <taxon>Elysia</taxon>
    </lineage>
</organism>
<evidence type="ECO:0000259" key="4">
    <source>
        <dbReference type="PROSITE" id="PS51186"/>
    </source>
</evidence>
<evidence type="ECO:0000256" key="2">
    <source>
        <dbReference type="ARBA" id="ARBA00022679"/>
    </source>
</evidence>
<keyword evidence="6" id="KW-1185">Reference proteome</keyword>
<dbReference type="PROSITE" id="PS51186">
    <property type="entry name" value="GNAT"/>
    <property type="match status" value="1"/>
</dbReference>
<dbReference type="PANTHER" id="PTHR10545:SF29">
    <property type="entry name" value="GH14572P-RELATED"/>
    <property type="match status" value="1"/>
</dbReference>
<comment type="similarity">
    <text evidence="1">Belongs to the acetyltransferase family.</text>
</comment>
<dbReference type="PANTHER" id="PTHR10545">
    <property type="entry name" value="DIAMINE N-ACETYLTRANSFERASE"/>
    <property type="match status" value="1"/>
</dbReference>
<accession>A0AAV4GA73</accession>
<dbReference type="InterPro" id="IPR016181">
    <property type="entry name" value="Acyl_CoA_acyltransferase"/>
</dbReference>
<sequence>MDKLETPSATDEVVIRSAELKDCEEIVRLIMELAEFENMADRVTMTAQILRNDCFDEKPKCSCVVASKEDDQSCLVGYSLFYPVYSTWVGASLYLEDLYVTPSYRSRGIGKQLCQKVTQIGLEMGCNRIDLTVLDWNKTAKDMYERYGFVDLTSKEDFHTMRLERGGMENFVKKSKCKNGI</sequence>
<evidence type="ECO:0000313" key="5">
    <source>
        <dbReference type="EMBL" id="GFR82164.1"/>
    </source>
</evidence>
<keyword evidence="3" id="KW-0012">Acyltransferase</keyword>
<dbReference type="GO" id="GO:0008080">
    <property type="term" value="F:N-acetyltransferase activity"/>
    <property type="evidence" value="ECO:0007669"/>
    <property type="project" value="UniProtKB-ARBA"/>
</dbReference>
<dbReference type="FunFam" id="3.40.630.30:FF:000064">
    <property type="entry name" value="GNAT family acetyltransferase"/>
    <property type="match status" value="1"/>
</dbReference>
<dbReference type="InterPro" id="IPR051016">
    <property type="entry name" value="Diverse_Substrate_AcTransf"/>
</dbReference>
<evidence type="ECO:0000256" key="3">
    <source>
        <dbReference type="ARBA" id="ARBA00023315"/>
    </source>
</evidence>
<dbReference type="EMBL" id="BMAT01011932">
    <property type="protein sequence ID" value="GFR82164.1"/>
    <property type="molecule type" value="Genomic_DNA"/>
</dbReference>
<dbReference type="CDD" id="cd04301">
    <property type="entry name" value="NAT_SF"/>
    <property type="match status" value="1"/>
</dbReference>
<feature type="domain" description="N-acetyltransferase" evidence="4">
    <location>
        <begin position="13"/>
        <end position="166"/>
    </location>
</feature>
<dbReference type="Pfam" id="PF00583">
    <property type="entry name" value="Acetyltransf_1"/>
    <property type="match status" value="1"/>
</dbReference>
<gene>
    <name evidence="5" type="ORF">ElyMa_005942700</name>
</gene>
<evidence type="ECO:0000313" key="6">
    <source>
        <dbReference type="Proteomes" id="UP000762676"/>
    </source>
</evidence>
<proteinExistence type="inferred from homology"/>
<dbReference type="AlphaFoldDB" id="A0AAV4GA73"/>
<protein>
    <submittedName>
        <fullName evidence="5">Diamine acetyltransferase 2</fullName>
    </submittedName>
</protein>